<sequence>MNQHSNQVRNGGQLIVDRLRANGVDRVFTVPGESFLPVLDALHDAQDIQLVVCRQEGGATMMAEAHAKLSGRPGVCFVTRGPGSANALAGLHVAAQDSTPLLVFVGQVPSDFQQREAWQEVDVAALFGPVAKWALDAQHAERLPEHLNRAFATAQAGRKGPVVMGLPENLLYENVETAAAPTAVNAAQSHPAARDVEDLERRLAAARRPLAIFGGSGWSAEARDTLTHFVEARGIPVITGFRRQDRFDNTHPLYAGDAGLGMNPALAELIQGADLILAVGTRLGDITTRHYQLLSVPRPRQQVIHVHPQPEELGHVYQTDLAICAGVEAFAAALSPHTDRLPDDERRAWMERASQVHRGWVRPTESPGPVQLARIVRWLGQRLPPEAVISNGAGNYTLWVHRFYPFRALGSALAPTSGSMGYGLPAAIAAKLDNPSRPAVCFAGDGCFLMTCQELATAAQYGANVIVIAVNNGSYGSIRMHQERQYPGRRYGTDLVNPDLISLARAFGAEAERVTKTGDFEAVFERALSAQCPFLIELPLDPGILKP</sequence>
<keyword evidence="2 3" id="KW-0786">Thiamine pyrophosphate</keyword>
<dbReference type="PATRIC" id="fig|930169.3.peg.2812"/>
<dbReference type="Gene3D" id="3.40.50.1220">
    <property type="entry name" value="TPP-binding domain"/>
    <property type="match status" value="1"/>
</dbReference>
<dbReference type="NCBIfam" id="NF006052">
    <property type="entry name" value="PRK08199.1"/>
    <property type="match status" value="1"/>
</dbReference>
<evidence type="ECO:0000313" key="8">
    <source>
        <dbReference type="Proteomes" id="UP000006286"/>
    </source>
</evidence>
<feature type="domain" description="Thiamine pyrophosphate enzyme central" evidence="4">
    <location>
        <begin position="198"/>
        <end position="334"/>
    </location>
</feature>
<proteinExistence type="inferred from homology"/>
<dbReference type="Gene3D" id="3.40.50.970">
    <property type="match status" value="2"/>
</dbReference>
<dbReference type="GO" id="GO:0009097">
    <property type="term" value="P:isoleucine biosynthetic process"/>
    <property type="evidence" value="ECO:0007669"/>
    <property type="project" value="TreeGrafter"/>
</dbReference>
<dbReference type="OrthoDB" id="9785953at2"/>
<dbReference type="PANTHER" id="PTHR18968">
    <property type="entry name" value="THIAMINE PYROPHOSPHATE ENZYMES"/>
    <property type="match status" value="1"/>
</dbReference>
<accession>K0CHP8</accession>
<dbReference type="InterPro" id="IPR011766">
    <property type="entry name" value="TPP_enzyme_TPP-bd"/>
</dbReference>
<evidence type="ECO:0000313" key="7">
    <source>
        <dbReference type="EMBL" id="AFT71121.1"/>
    </source>
</evidence>
<evidence type="ECO:0000256" key="3">
    <source>
        <dbReference type="RuleBase" id="RU362132"/>
    </source>
</evidence>
<dbReference type="KEGG" id="adi:B5T_02853"/>
<dbReference type="GO" id="GO:0030976">
    <property type="term" value="F:thiamine pyrophosphate binding"/>
    <property type="evidence" value="ECO:0007669"/>
    <property type="project" value="InterPro"/>
</dbReference>
<keyword evidence="8" id="KW-1185">Reference proteome</keyword>
<gene>
    <name evidence="7" type="ordered locus">B5T_02853</name>
</gene>
<dbReference type="GO" id="GO:0005948">
    <property type="term" value="C:acetolactate synthase complex"/>
    <property type="evidence" value="ECO:0007669"/>
    <property type="project" value="TreeGrafter"/>
</dbReference>
<dbReference type="CDD" id="cd07035">
    <property type="entry name" value="TPP_PYR_POX_like"/>
    <property type="match status" value="1"/>
</dbReference>
<name>K0CHP8_ALCDB</name>
<dbReference type="PROSITE" id="PS00187">
    <property type="entry name" value="TPP_ENZYMES"/>
    <property type="match status" value="1"/>
</dbReference>
<dbReference type="PANTHER" id="PTHR18968:SF120">
    <property type="entry name" value="ACETOLACTATE SYNTHASE LARGE SUBUNIT"/>
    <property type="match status" value="1"/>
</dbReference>
<dbReference type="Pfam" id="PF00205">
    <property type="entry name" value="TPP_enzyme_M"/>
    <property type="match status" value="1"/>
</dbReference>
<dbReference type="SUPFAM" id="SSF52467">
    <property type="entry name" value="DHS-like NAD/FAD-binding domain"/>
    <property type="match status" value="1"/>
</dbReference>
<dbReference type="FunFam" id="3.40.50.970:FF:000007">
    <property type="entry name" value="Acetolactate synthase"/>
    <property type="match status" value="1"/>
</dbReference>
<dbReference type="eggNOG" id="COG0028">
    <property type="taxonomic scope" value="Bacteria"/>
</dbReference>
<dbReference type="InterPro" id="IPR012000">
    <property type="entry name" value="Thiamin_PyroP_enz_cen_dom"/>
</dbReference>
<dbReference type="InterPro" id="IPR029035">
    <property type="entry name" value="DHS-like_NAD/FAD-binding_dom"/>
</dbReference>
<dbReference type="Pfam" id="PF02775">
    <property type="entry name" value="TPP_enzyme_C"/>
    <property type="match status" value="1"/>
</dbReference>
<dbReference type="InterPro" id="IPR012001">
    <property type="entry name" value="Thiamin_PyroP_enz_TPP-bd_dom"/>
</dbReference>
<organism evidence="7 8">
    <name type="scientific">Alcanivorax dieselolei (strain DSM 16502 / CGMCC 1.3690 / MCCC 1A00001 / B-5)</name>
    <name type="common">Alloalcanivorax dieselolei</name>
    <dbReference type="NCBI Taxonomy" id="930169"/>
    <lineage>
        <taxon>Bacteria</taxon>
        <taxon>Pseudomonadati</taxon>
        <taxon>Pseudomonadota</taxon>
        <taxon>Gammaproteobacteria</taxon>
        <taxon>Oceanospirillales</taxon>
        <taxon>Alcanivoracaceae</taxon>
        <taxon>Alloalcanivorax</taxon>
    </lineage>
</organism>
<evidence type="ECO:0000256" key="2">
    <source>
        <dbReference type="ARBA" id="ARBA00023052"/>
    </source>
</evidence>
<dbReference type="SUPFAM" id="SSF52518">
    <property type="entry name" value="Thiamin diphosphate-binding fold (THDP-binding)"/>
    <property type="match status" value="2"/>
</dbReference>
<reference evidence="7 8" key="1">
    <citation type="journal article" date="2012" name="J. Bacteriol.">
        <title>Complete genome sequence of Alcanivorax dieselolei type strain B5.</title>
        <authorList>
            <person name="Lai Q."/>
            <person name="Li W."/>
            <person name="Shao Z."/>
        </authorList>
    </citation>
    <scope>NUCLEOTIDE SEQUENCE [LARGE SCALE GENOMIC DNA]</scope>
    <source>
        <strain evidence="8">DSM 16502 / CGMCC 1.3690 / B-5</strain>
    </source>
</reference>
<dbReference type="CDD" id="cd00568">
    <property type="entry name" value="TPP_enzymes"/>
    <property type="match status" value="1"/>
</dbReference>
<dbReference type="RefSeq" id="WP_014995187.1">
    <property type="nucleotide sequence ID" value="NC_018691.1"/>
</dbReference>
<feature type="domain" description="Thiamine pyrophosphate enzyme N-terminal TPP-binding" evidence="6">
    <location>
        <begin position="10"/>
        <end position="125"/>
    </location>
</feature>
<feature type="domain" description="Thiamine pyrophosphate enzyme TPP-binding" evidence="5">
    <location>
        <begin position="392"/>
        <end position="537"/>
    </location>
</feature>
<comment type="similarity">
    <text evidence="1 3">Belongs to the TPP enzyme family.</text>
</comment>
<dbReference type="InterPro" id="IPR029061">
    <property type="entry name" value="THDP-binding"/>
</dbReference>
<dbReference type="GO" id="GO:0003984">
    <property type="term" value="F:acetolactate synthase activity"/>
    <property type="evidence" value="ECO:0007669"/>
    <property type="project" value="TreeGrafter"/>
</dbReference>
<dbReference type="GO" id="GO:0009099">
    <property type="term" value="P:L-valine biosynthetic process"/>
    <property type="evidence" value="ECO:0007669"/>
    <property type="project" value="TreeGrafter"/>
</dbReference>
<dbReference type="InterPro" id="IPR000399">
    <property type="entry name" value="TPP-bd_CS"/>
</dbReference>
<dbReference type="STRING" id="930169.B5T_02853"/>
<evidence type="ECO:0000259" key="5">
    <source>
        <dbReference type="Pfam" id="PF02775"/>
    </source>
</evidence>
<dbReference type="InterPro" id="IPR045229">
    <property type="entry name" value="TPP_enz"/>
</dbReference>
<evidence type="ECO:0000256" key="1">
    <source>
        <dbReference type="ARBA" id="ARBA00007812"/>
    </source>
</evidence>
<dbReference type="GO" id="GO:0050660">
    <property type="term" value="F:flavin adenine dinucleotide binding"/>
    <property type="evidence" value="ECO:0007669"/>
    <property type="project" value="TreeGrafter"/>
</dbReference>
<dbReference type="Proteomes" id="UP000006286">
    <property type="component" value="Chromosome"/>
</dbReference>
<protein>
    <submittedName>
        <fullName evidence="7">Acetolactate synthase 2 catalytic subunit</fullName>
    </submittedName>
</protein>
<dbReference type="Pfam" id="PF02776">
    <property type="entry name" value="TPP_enzyme_N"/>
    <property type="match status" value="1"/>
</dbReference>
<evidence type="ECO:0000259" key="6">
    <source>
        <dbReference type="Pfam" id="PF02776"/>
    </source>
</evidence>
<dbReference type="AlphaFoldDB" id="K0CHP8"/>
<dbReference type="HOGENOM" id="CLU_013748_3_4_6"/>
<dbReference type="EMBL" id="CP003466">
    <property type="protein sequence ID" value="AFT71121.1"/>
    <property type="molecule type" value="Genomic_DNA"/>
</dbReference>
<evidence type="ECO:0000259" key="4">
    <source>
        <dbReference type="Pfam" id="PF00205"/>
    </source>
</evidence>
<dbReference type="GO" id="GO:0000287">
    <property type="term" value="F:magnesium ion binding"/>
    <property type="evidence" value="ECO:0007669"/>
    <property type="project" value="InterPro"/>
</dbReference>